<evidence type="ECO:0000313" key="4">
    <source>
        <dbReference type="EMBL" id="NEU68318.1"/>
    </source>
</evidence>
<dbReference type="InterPro" id="IPR054612">
    <property type="entry name" value="Phage_capsid-like_C"/>
</dbReference>
<dbReference type="Proteomes" id="UP000477386">
    <property type="component" value="Unassembled WGS sequence"/>
</dbReference>
<evidence type="ECO:0000259" key="3">
    <source>
        <dbReference type="Pfam" id="PF05065"/>
    </source>
</evidence>
<evidence type="ECO:0000313" key="5">
    <source>
        <dbReference type="Proteomes" id="UP000477386"/>
    </source>
</evidence>
<dbReference type="RefSeq" id="WP_164040044.1">
    <property type="nucleotide sequence ID" value="NZ_JAAGNZ010000001.1"/>
</dbReference>
<comment type="subcellular location">
    <subcellularLocation>
        <location evidence="1">Virion</location>
    </subcellularLocation>
</comment>
<feature type="region of interest" description="Disordered" evidence="2">
    <location>
        <begin position="27"/>
        <end position="91"/>
    </location>
</feature>
<dbReference type="AlphaFoldDB" id="A0A6M0IJ80"/>
<keyword evidence="5" id="KW-1185">Reference proteome</keyword>
<name>A0A6M0IJ80_9BACT</name>
<sequence length="421" mass="46063">MSKDKLKALQEKKGRIVAEQRSLIDKADAENSRSFSAEERSQFDKHDSDIADIDRQISHYQREEADQRSVAETANKAEEEKRAKTDDKTAETAHRQAFDAYLRHGIADLTEAEKRALGGFQKAVDVNGGETRAQSAGSGAAGGYTVPREFSNELEIALKAYGGMLELGRTWGTGTGATVDWPTMDDTATKGRLLASGTDATTGSTDLGFGNKTLSAFTYTSDVIKVDNALIQDSAFNLGALITEAMGIRFGRIQNEHYTKADGTNKPEGVIINAGVFNTNVAATALTADNLIDLLHSVNRAYRKNGKYTLNDLTLAAIRKLKDNQGRYVWQLGDIQKGAPDTIWGYQYVINDDLADIGASAKSVGFGDFNKYVIRNVAQPLIIRLTERFAEFNQTAYVGFMRTDARLMNTSAVKFMQHAAA</sequence>
<dbReference type="SUPFAM" id="SSF56563">
    <property type="entry name" value="Major capsid protein gp5"/>
    <property type="match status" value="1"/>
</dbReference>
<dbReference type="EMBL" id="JAAGNZ010000001">
    <property type="protein sequence ID" value="NEU68318.1"/>
    <property type="molecule type" value="Genomic_DNA"/>
</dbReference>
<proteinExistence type="predicted"/>
<gene>
    <name evidence="4" type="ORF">GK091_15605</name>
</gene>
<dbReference type="NCBIfam" id="TIGR01554">
    <property type="entry name" value="major_cap_HK97"/>
    <property type="match status" value="1"/>
</dbReference>
<protein>
    <submittedName>
        <fullName evidence="4">Phage major capsid protein</fullName>
    </submittedName>
</protein>
<dbReference type="Pfam" id="PF05065">
    <property type="entry name" value="Phage_capsid"/>
    <property type="match status" value="1"/>
</dbReference>
<feature type="domain" description="Phage capsid-like C-terminal" evidence="3">
    <location>
        <begin position="142"/>
        <end position="417"/>
    </location>
</feature>
<organism evidence="4 5">
    <name type="scientific">Spirosoma agri</name>
    <dbReference type="NCBI Taxonomy" id="1987381"/>
    <lineage>
        <taxon>Bacteria</taxon>
        <taxon>Pseudomonadati</taxon>
        <taxon>Bacteroidota</taxon>
        <taxon>Cytophagia</taxon>
        <taxon>Cytophagales</taxon>
        <taxon>Cytophagaceae</taxon>
        <taxon>Spirosoma</taxon>
    </lineage>
</organism>
<dbReference type="Gene3D" id="3.30.2320.10">
    <property type="entry name" value="hypothetical protein PF0899 domain"/>
    <property type="match status" value="1"/>
</dbReference>
<dbReference type="InterPro" id="IPR024455">
    <property type="entry name" value="Phage_capsid"/>
</dbReference>
<comment type="caution">
    <text evidence="4">The sequence shown here is derived from an EMBL/GenBank/DDBJ whole genome shotgun (WGS) entry which is preliminary data.</text>
</comment>
<accession>A0A6M0IJ80</accession>
<reference evidence="4 5" key="1">
    <citation type="submission" date="2020-02" db="EMBL/GenBank/DDBJ databases">
        <title>Draft genome sequence of two Spirosoma agri KCTC 52727 and Spirosoma terrae KCTC 52035.</title>
        <authorList>
            <person name="Rojas J."/>
            <person name="Ambika Manirajan B."/>
            <person name="Ratering S."/>
            <person name="Suarez C."/>
            <person name="Schnell S."/>
        </authorList>
    </citation>
    <scope>NUCLEOTIDE SEQUENCE [LARGE SCALE GENOMIC DNA]</scope>
    <source>
        <strain evidence="4 5">KCTC 52727</strain>
    </source>
</reference>
<evidence type="ECO:0000256" key="1">
    <source>
        <dbReference type="ARBA" id="ARBA00004328"/>
    </source>
</evidence>
<evidence type="ECO:0000256" key="2">
    <source>
        <dbReference type="SAM" id="MobiDB-lite"/>
    </source>
</evidence>